<dbReference type="OrthoDB" id="1914402at2759"/>
<gene>
    <name evidence="1" type="ORF">TSUD_181290</name>
</gene>
<evidence type="ECO:0000313" key="2">
    <source>
        <dbReference type="Proteomes" id="UP000242715"/>
    </source>
</evidence>
<reference evidence="2" key="1">
    <citation type="journal article" date="2017" name="Front. Plant Sci.">
        <title>Climate Clever Clovers: New Paradigm to Reduce the Environmental Footprint of Ruminants by Breeding Low Methanogenic Forages Utilizing Haplotype Variation.</title>
        <authorList>
            <person name="Kaur P."/>
            <person name="Appels R."/>
            <person name="Bayer P.E."/>
            <person name="Keeble-Gagnere G."/>
            <person name="Wang J."/>
            <person name="Hirakawa H."/>
            <person name="Shirasawa K."/>
            <person name="Vercoe P."/>
            <person name="Stefanova K."/>
            <person name="Durmic Z."/>
            <person name="Nichols P."/>
            <person name="Revell C."/>
            <person name="Isobe S.N."/>
            <person name="Edwards D."/>
            <person name="Erskine W."/>
        </authorList>
    </citation>
    <scope>NUCLEOTIDE SEQUENCE [LARGE SCALE GENOMIC DNA]</scope>
    <source>
        <strain evidence="2">cv. Daliak</strain>
    </source>
</reference>
<evidence type="ECO:0000313" key="1">
    <source>
        <dbReference type="EMBL" id="GAU23940.1"/>
    </source>
</evidence>
<keyword evidence="2" id="KW-1185">Reference proteome</keyword>
<accession>A0A2Z6MKF2</accession>
<dbReference type="AlphaFoldDB" id="A0A2Z6MKF2"/>
<evidence type="ECO:0008006" key="3">
    <source>
        <dbReference type="Google" id="ProtNLM"/>
    </source>
</evidence>
<dbReference type="EMBL" id="DF973281">
    <property type="protein sequence ID" value="GAU23940.1"/>
    <property type="molecule type" value="Genomic_DNA"/>
</dbReference>
<proteinExistence type="predicted"/>
<protein>
    <recommendedName>
        <fullName evidence="3">Replication factor A C-terminal domain-containing protein</fullName>
    </recommendedName>
</protein>
<dbReference type="InterPro" id="IPR012340">
    <property type="entry name" value="NA-bd_OB-fold"/>
</dbReference>
<dbReference type="Proteomes" id="UP000242715">
    <property type="component" value="Unassembled WGS sequence"/>
</dbReference>
<name>A0A2Z6MKF2_TRISU</name>
<sequence length="278" mass="31513">MVHIQKAKCDAKFNDISKIDGGKEDLRIKARVIRMWKVPTFTNPSEFSSLEMVLMDEKCEGVSIIAAWFDCVVEGLDMLFTDDQSKEIPKFRMKMKLKHGDHEAVFAIFYEDVKKLAMETCPLLPSMERVVSCILMKWSAFMDMHNFIQGENDACIKEDAKCLNAYHSSCESNKVAEGDVGAGSSSQFVYGELGFSNKVVNQVVNGSPDLQASCFQRQRKTTKNGMSTYVEKFDYARRKSCVKRKLCFDDKDDDVVIKSKVVKNNGACSVMFYVLEII</sequence>
<organism evidence="1 2">
    <name type="scientific">Trifolium subterraneum</name>
    <name type="common">Subterranean clover</name>
    <dbReference type="NCBI Taxonomy" id="3900"/>
    <lineage>
        <taxon>Eukaryota</taxon>
        <taxon>Viridiplantae</taxon>
        <taxon>Streptophyta</taxon>
        <taxon>Embryophyta</taxon>
        <taxon>Tracheophyta</taxon>
        <taxon>Spermatophyta</taxon>
        <taxon>Magnoliopsida</taxon>
        <taxon>eudicotyledons</taxon>
        <taxon>Gunneridae</taxon>
        <taxon>Pentapetalae</taxon>
        <taxon>rosids</taxon>
        <taxon>fabids</taxon>
        <taxon>Fabales</taxon>
        <taxon>Fabaceae</taxon>
        <taxon>Papilionoideae</taxon>
        <taxon>50 kb inversion clade</taxon>
        <taxon>NPAAA clade</taxon>
        <taxon>Hologalegina</taxon>
        <taxon>IRL clade</taxon>
        <taxon>Trifolieae</taxon>
        <taxon>Trifolium</taxon>
    </lineage>
</organism>
<dbReference type="Gene3D" id="2.40.50.140">
    <property type="entry name" value="Nucleic acid-binding proteins"/>
    <property type="match status" value="1"/>
</dbReference>